<dbReference type="Pfam" id="PF12697">
    <property type="entry name" value="Abhydrolase_6"/>
    <property type="match status" value="1"/>
</dbReference>
<feature type="domain" description="AB hydrolase-1" evidence="1">
    <location>
        <begin position="39"/>
        <end position="285"/>
    </location>
</feature>
<keyword evidence="2" id="KW-0378">Hydrolase</keyword>
<dbReference type="PANTHER" id="PTHR43433:SF1">
    <property type="entry name" value="BLL5160 PROTEIN"/>
    <property type="match status" value="1"/>
</dbReference>
<dbReference type="InterPro" id="IPR000073">
    <property type="entry name" value="AB_hydrolase_1"/>
</dbReference>
<name>A0ABY4KZM7_THEAE</name>
<dbReference type="InterPro" id="IPR050471">
    <property type="entry name" value="AB_hydrolase"/>
</dbReference>
<dbReference type="Gene3D" id="3.40.50.1820">
    <property type="entry name" value="alpha/beta hydrolase"/>
    <property type="match status" value="1"/>
</dbReference>
<evidence type="ECO:0000313" key="2">
    <source>
        <dbReference type="EMBL" id="UPT20893.1"/>
    </source>
</evidence>
<proteinExistence type="predicted"/>
<dbReference type="InterPro" id="IPR029058">
    <property type="entry name" value="AB_hydrolase_fold"/>
</dbReference>
<dbReference type="PANTHER" id="PTHR43433">
    <property type="entry name" value="HYDROLASE, ALPHA/BETA FOLD FAMILY PROTEIN"/>
    <property type="match status" value="1"/>
</dbReference>
<gene>
    <name evidence="2" type="ORF">FOF52_07895</name>
</gene>
<dbReference type="PRINTS" id="PR00111">
    <property type="entry name" value="ABHYDROLASE"/>
</dbReference>
<sequence>MKHSETLTPPRPADVLRVRSADGTMLHAEVHGPDDAPTVVLSHGWTCSTLFWTPVLRALGPDLRVVLYDQRGHGRSETPRRGGYSTTALADDLCAVLRATVRRGTRVVVAGHSMGGMTIMAAADRPEFRTRVAAALLASTGSRELVPAARVMGGPSRLRSALHRALLAAPLPLGPVTPLTRAGLRYVTMAADAPADMVDLCVRIVHACRPVPRARWGSVLMTLDLSGSLHHLDVPTRVLAGTADRLTPPLHAHRLAEELPSCEDLVLLPGVGHMTPLEAPERVCEVVRGLVHAHLTAPGTADGTASPLKEAG</sequence>
<evidence type="ECO:0000259" key="1">
    <source>
        <dbReference type="Pfam" id="PF12697"/>
    </source>
</evidence>
<dbReference type="SUPFAM" id="SSF53474">
    <property type="entry name" value="alpha/beta-Hydrolases"/>
    <property type="match status" value="1"/>
</dbReference>
<evidence type="ECO:0000313" key="3">
    <source>
        <dbReference type="Proteomes" id="UP000832041"/>
    </source>
</evidence>
<dbReference type="EMBL" id="CP051627">
    <property type="protein sequence ID" value="UPT20893.1"/>
    <property type="molecule type" value="Genomic_DNA"/>
</dbReference>
<keyword evidence="3" id="KW-1185">Reference proteome</keyword>
<accession>A0ABY4KZM7</accession>
<organism evidence="2 3">
    <name type="scientific">Thermobifida alba</name>
    <name type="common">Thermomonospora alba</name>
    <dbReference type="NCBI Taxonomy" id="53522"/>
    <lineage>
        <taxon>Bacteria</taxon>
        <taxon>Bacillati</taxon>
        <taxon>Actinomycetota</taxon>
        <taxon>Actinomycetes</taxon>
        <taxon>Streptosporangiales</taxon>
        <taxon>Nocardiopsidaceae</taxon>
        <taxon>Thermobifida</taxon>
    </lineage>
</organism>
<protein>
    <submittedName>
        <fullName evidence="2">Alpha/beta hydrolase</fullName>
    </submittedName>
</protein>
<dbReference type="Proteomes" id="UP000832041">
    <property type="component" value="Chromosome"/>
</dbReference>
<dbReference type="GO" id="GO:0016787">
    <property type="term" value="F:hydrolase activity"/>
    <property type="evidence" value="ECO:0007669"/>
    <property type="project" value="UniProtKB-KW"/>
</dbReference>
<reference evidence="2 3" key="1">
    <citation type="submission" date="2020-04" db="EMBL/GenBank/DDBJ databases">
        <title>Thermobifida alba genome sequencing and assembly.</title>
        <authorList>
            <person name="Luzics S."/>
            <person name="Horvath B."/>
            <person name="Nagy I."/>
            <person name="Toth A."/>
            <person name="Nagy I."/>
            <person name="Kukolya J."/>
        </authorList>
    </citation>
    <scope>NUCLEOTIDE SEQUENCE [LARGE SCALE GENOMIC DNA]</scope>
    <source>
        <strain evidence="2 3">DSM 43795</strain>
    </source>
</reference>